<name>A0A5N6PST0_9ASTR</name>
<evidence type="ECO:0000313" key="2">
    <source>
        <dbReference type="Proteomes" id="UP000326396"/>
    </source>
</evidence>
<organism evidence="1 2">
    <name type="scientific">Mikania micrantha</name>
    <name type="common">bitter vine</name>
    <dbReference type="NCBI Taxonomy" id="192012"/>
    <lineage>
        <taxon>Eukaryota</taxon>
        <taxon>Viridiplantae</taxon>
        <taxon>Streptophyta</taxon>
        <taxon>Embryophyta</taxon>
        <taxon>Tracheophyta</taxon>
        <taxon>Spermatophyta</taxon>
        <taxon>Magnoliopsida</taxon>
        <taxon>eudicotyledons</taxon>
        <taxon>Gunneridae</taxon>
        <taxon>Pentapetalae</taxon>
        <taxon>asterids</taxon>
        <taxon>campanulids</taxon>
        <taxon>Asterales</taxon>
        <taxon>Asteraceae</taxon>
        <taxon>Asteroideae</taxon>
        <taxon>Heliantheae alliance</taxon>
        <taxon>Eupatorieae</taxon>
        <taxon>Mikania</taxon>
    </lineage>
</organism>
<accession>A0A5N6PST0</accession>
<proteinExistence type="predicted"/>
<dbReference type="Proteomes" id="UP000326396">
    <property type="component" value="Linkage Group LG11"/>
</dbReference>
<evidence type="ECO:0000313" key="1">
    <source>
        <dbReference type="EMBL" id="KAD6795969.1"/>
    </source>
</evidence>
<protein>
    <submittedName>
        <fullName evidence="1">Uncharacterized protein</fullName>
    </submittedName>
</protein>
<gene>
    <name evidence="1" type="ORF">E3N88_06865</name>
</gene>
<dbReference type="AlphaFoldDB" id="A0A5N6PST0"/>
<sequence>MSRNDARIRWKLEKRFKTMKLGQLGSLWTHRGTRWTPIISIAARDEFSGKIESQNPPRYARNLFSHCHAQEHHWRSLDRRLKLGGQEGRLVGSHHQHQHILATGVPFSADSRSHPDLFKEHFILLTGRTRGSVHMSTSLPRRISRGSGIWWSRYMLRSPRGFDPRPTGDHGTGTLLPLLFGRGKREYLSYLC</sequence>
<dbReference type="EMBL" id="SZYD01000003">
    <property type="protein sequence ID" value="KAD6795969.1"/>
    <property type="molecule type" value="Genomic_DNA"/>
</dbReference>
<keyword evidence="2" id="KW-1185">Reference proteome</keyword>
<reference evidence="1 2" key="1">
    <citation type="submission" date="2019-05" db="EMBL/GenBank/DDBJ databases">
        <title>Mikania micrantha, genome provides insights into the molecular mechanism of rapid growth.</title>
        <authorList>
            <person name="Liu B."/>
        </authorList>
    </citation>
    <scope>NUCLEOTIDE SEQUENCE [LARGE SCALE GENOMIC DNA]</scope>
    <source>
        <strain evidence="1">NLD-2019</strain>
        <tissue evidence="1">Leaf</tissue>
    </source>
</reference>
<comment type="caution">
    <text evidence="1">The sequence shown here is derived from an EMBL/GenBank/DDBJ whole genome shotgun (WGS) entry which is preliminary data.</text>
</comment>